<dbReference type="Gene3D" id="3.30.160.150">
    <property type="entry name" value="Lipoprotein like domain"/>
    <property type="match status" value="1"/>
</dbReference>
<comment type="caution">
    <text evidence="2">The sequence shown here is derived from an EMBL/GenBank/DDBJ whole genome shotgun (WGS) entry which is preliminary data.</text>
</comment>
<keyword evidence="1" id="KW-0732">Signal</keyword>
<dbReference type="HOGENOM" id="CLU_117986_0_1_5"/>
<feature type="chain" id="PRO_5004207150" evidence="1">
    <location>
        <begin position="32"/>
        <end position="165"/>
    </location>
</feature>
<name>Q2CBD2_OCEGH</name>
<gene>
    <name evidence="2" type="ORF">OG2516_11961</name>
</gene>
<dbReference type="PROSITE" id="PS51318">
    <property type="entry name" value="TAT"/>
    <property type="match status" value="1"/>
</dbReference>
<reference evidence="2 3" key="1">
    <citation type="journal article" date="2010" name="J. Bacteriol.">
        <title>Genome sequences of Oceanicola granulosus HTCC2516(T) and Oceanicola batsensis HTCC2597(TDelta).</title>
        <authorList>
            <person name="Thrash J.C."/>
            <person name="Cho J.C."/>
            <person name="Vergin K.L."/>
            <person name="Giovannoni S.J."/>
        </authorList>
    </citation>
    <scope>NUCLEOTIDE SEQUENCE [LARGE SCALE GENOMIC DNA]</scope>
    <source>
        <strain evidence="3">ATCC BAA-861 / DSM 15982 / KCTC 12143 / HTCC2516</strain>
    </source>
</reference>
<evidence type="ECO:0000313" key="3">
    <source>
        <dbReference type="Proteomes" id="UP000003635"/>
    </source>
</evidence>
<dbReference type="InterPro" id="IPR006311">
    <property type="entry name" value="TAT_signal"/>
</dbReference>
<dbReference type="GO" id="GO:0019867">
    <property type="term" value="C:outer membrane"/>
    <property type="evidence" value="ECO:0007669"/>
    <property type="project" value="InterPro"/>
</dbReference>
<dbReference type="eggNOG" id="COG5468">
    <property type="taxonomic scope" value="Bacteria"/>
</dbReference>
<dbReference type="OrthoDB" id="7629596at2"/>
<dbReference type="GO" id="GO:0043165">
    <property type="term" value="P:Gram-negative-bacterium-type cell outer membrane assembly"/>
    <property type="evidence" value="ECO:0007669"/>
    <property type="project" value="InterPro"/>
</dbReference>
<dbReference type="InterPro" id="IPR007485">
    <property type="entry name" value="LPS_assembly_LptE"/>
</dbReference>
<proteinExistence type="predicted"/>
<sequence length="165" mass="17011">MSSCDGLSRRRALLGGALLALGACGFTPVHAPGGSAAALYGTVSVEAPATDEGFRLRERLIERLGAADAARYHLSVDLEIRDSPVSVSTEQATTRYNLPGAADFTLIDRTTGALVASGRVDTFTGYSATGTAVSTIAAARDARARLATALADLIVTRLYAAAPAR</sequence>
<dbReference type="EMBL" id="AAOT01000040">
    <property type="protein sequence ID" value="EAR49966.1"/>
    <property type="molecule type" value="Genomic_DNA"/>
</dbReference>
<evidence type="ECO:0000256" key="1">
    <source>
        <dbReference type="SAM" id="SignalP"/>
    </source>
</evidence>
<dbReference type="STRING" id="314256.OG2516_11961"/>
<organism evidence="2 3">
    <name type="scientific">Oceanicola granulosus (strain ATCC BAA-861 / DSM 15982 / KCTC 12143 / HTCC2516)</name>
    <dbReference type="NCBI Taxonomy" id="314256"/>
    <lineage>
        <taxon>Bacteria</taxon>
        <taxon>Pseudomonadati</taxon>
        <taxon>Pseudomonadota</taxon>
        <taxon>Alphaproteobacteria</taxon>
        <taxon>Rhodobacterales</taxon>
        <taxon>Roseobacteraceae</taxon>
        <taxon>Oceanicola</taxon>
    </lineage>
</organism>
<dbReference type="Proteomes" id="UP000003635">
    <property type="component" value="Unassembled WGS sequence"/>
</dbReference>
<dbReference type="Pfam" id="PF04390">
    <property type="entry name" value="LptE"/>
    <property type="match status" value="1"/>
</dbReference>
<keyword evidence="3" id="KW-1185">Reference proteome</keyword>
<evidence type="ECO:0000313" key="2">
    <source>
        <dbReference type="EMBL" id="EAR49966.1"/>
    </source>
</evidence>
<protein>
    <submittedName>
        <fullName evidence="2">Predicted secreted periplasmic protein</fullName>
    </submittedName>
</protein>
<feature type="signal peptide" evidence="1">
    <location>
        <begin position="1"/>
        <end position="31"/>
    </location>
</feature>
<dbReference type="AlphaFoldDB" id="Q2CBD2"/>
<accession>Q2CBD2</accession>
<dbReference type="RefSeq" id="WP_007255910.1">
    <property type="nucleotide sequence ID" value="NZ_CH724107.1"/>
</dbReference>